<evidence type="ECO:0000313" key="3">
    <source>
        <dbReference type="Proteomes" id="UP000593594"/>
    </source>
</evidence>
<dbReference type="RefSeq" id="WP_213160858.1">
    <property type="nucleotide sequence ID" value="NZ_CP058214.1"/>
</dbReference>
<feature type="region of interest" description="Disordered" evidence="1">
    <location>
        <begin position="1"/>
        <end position="47"/>
    </location>
</feature>
<dbReference type="KEGG" id="kmn:HW532_12790"/>
<protein>
    <submittedName>
        <fullName evidence="2">Uncharacterized protein</fullName>
    </submittedName>
</protein>
<gene>
    <name evidence="2" type="ORF">HW532_12790</name>
</gene>
<evidence type="ECO:0000313" key="2">
    <source>
        <dbReference type="EMBL" id="QPC43494.1"/>
    </source>
</evidence>
<keyword evidence="3" id="KW-1185">Reference proteome</keyword>
<proteinExistence type="predicted"/>
<name>A0A7S8C4Z5_9HYPH</name>
<accession>A0A7S8C4Z5</accession>
<dbReference type="AlphaFoldDB" id="A0A7S8C4Z5"/>
<evidence type="ECO:0000256" key="1">
    <source>
        <dbReference type="SAM" id="MobiDB-lite"/>
    </source>
</evidence>
<organism evidence="2 3">
    <name type="scientific">Kaustia mangrovi</name>
    <dbReference type="NCBI Taxonomy" id="2593653"/>
    <lineage>
        <taxon>Bacteria</taxon>
        <taxon>Pseudomonadati</taxon>
        <taxon>Pseudomonadota</taxon>
        <taxon>Alphaproteobacteria</taxon>
        <taxon>Hyphomicrobiales</taxon>
        <taxon>Parvibaculaceae</taxon>
        <taxon>Kaustia</taxon>
    </lineage>
</organism>
<reference evidence="2 3" key="1">
    <citation type="submission" date="2020-06" db="EMBL/GenBank/DDBJ databases">
        <title>Genome sequence of 2 isolates from Red Sea Mangroves.</title>
        <authorList>
            <person name="Sefrji F."/>
            <person name="Michoud G."/>
            <person name="Merlino G."/>
            <person name="Daffonchio D."/>
        </authorList>
    </citation>
    <scope>NUCLEOTIDE SEQUENCE [LARGE SCALE GENOMIC DNA]</scope>
    <source>
        <strain evidence="2 3">R1DC25</strain>
    </source>
</reference>
<feature type="compositionally biased region" description="Basic residues" evidence="1">
    <location>
        <begin position="16"/>
        <end position="26"/>
    </location>
</feature>
<sequence length="47" mass="5139">MTETQTKTEASDAKQTKGKVARRVRASRLDHKALGLDPKPYGAAAKR</sequence>
<dbReference type="Proteomes" id="UP000593594">
    <property type="component" value="Chromosome"/>
</dbReference>
<dbReference type="EMBL" id="CP058214">
    <property type="protein sequence ID" value="QPC43494.1"/>
    <property type="molecule type" value="Genomic_DNA"/>
</dbReference>